<comment type="caution">
    <text evidence="1">The sequence shown here is derived from an EMBL/GenBank/DDBJ whole genome shotgun (WGS) entry which is preliminary data.</text>
</comment>
<dbReference type="AlphaFoldDB" id="A0AA38LBV7"/>
<protein>
    <submittedName>
        <fullName evidence="1">Uncharacterized protein</fullName>
    </submittedName>
</protein>
<keyword evidence="2" id="KW-1185">Reference proteome</keyword>
<evidence type="ECO:0000313" key="1">
    <source>
        <dbReference type="EMBL" id="KAH9319293.1"/>
    </source>
</evidence>
<proteinExistence type="predicted"/>
<feature type="non-terminal residue" evidence="1">
    <location>
        <position position="1"/>
    </location>
</feature>
<sequence>IAKDVIGEERSMLLQQSNCEGMQPLVGHGDITRYETSGIFNDSYSNGLFAVDTKHTMMTYEERKGDRGEEIETREMDDGYGVTLDSADAAQEKEDFPWEIITTLSSTL</sequence>
<reference evidence="1 2" key="1">
    <citation type="journal article" date="2021" name="Nat. Plants">
        <title>The Taxus genome provides insights into paclitaxel biosynthesis.</title>
        <authorList>
            <person name="Xiong X."/>
            <person name="Gou J."/>
            <person name="Liao Q."/>
            <person name="Li Y."/>
            <person name="Zhou Q."/>
            <person name="Bi G."/>
            <person name="Li C."/>
            <person name="Du R."/>
            <person name="Wang X."/>
            <person name="Sun T."/>
            <person name="Guo L."/>
            <person name="Liang H."/>
            <person name="Lu P."/>
            <person name="Wu Y."/>
            <person name="Zhang Z."/>
            <person name="Ro D.K."/>
            <person name="Shang Y."/>
            <person name="Huang S."/>
            <person name="Yan J."/>
        </authorList>
    </citation>
    <scope>NUCLEOTIDE SEQUENCE [LARGE SCALE GENOMIC DNA]</scope>
    <source>
        <strain evidence="1">Ta-2019</strain>
    </source>
</reference>
<dbReference type="Proteomes" id="UP000824469">
    <property type="component" value="Unassembled WGS sequence"/>
</dbReference>
<dbReference type="EMBL" id="JAHRHJ020000004">
    <property type="protein sequence ID" value="KAH9319293.1"/>
    <property type="molecule type" value="Genomic_DNA"/>
</dbReference>
<name>A0AA38LBV7_TAXCH</name>
<feature type="non-terminal residue" evidence="1">
    <location>
        <position position="108"/>
    </location>
</feature>
<organism evidence="1 2">
    <name type="scientific">Taxus chinensis</name>
    <name type="common">Chinese yew</name>
    <name type="synonym">Taxus wallichiana var. chinensis</name>
    <dbReference type="NCBI Taxonomy" id="29808"/>
    <lineage>
        <taxon>Eukaryota</taxon>
        <taxon>Viridiplantae</taxon>
        <taxon>Streptophyta</taxon>
        <taxon>Embryophyta</taxon>
        <taxon>Tracheophyta</taxon>
        <taxon>Spermatophyta</taxon>
        <taxon>Pinopsida</taxon>
        <taxon>Pinidae</taxon>
        <taxon>Conifers II</taxon>
        <taxon>Cupressales</taxon>
        <taxon>Taxaceae</taxon>
        <taxon>Taxus</taxon>
    </lineage>
</organism>
<gene>
    <name evidence="1" type="ORF">KI387_021062</name>
</gene>
<accession>A0AA38LBV7</accession>
<evidence type="ECO:0000313" key="2">
    <source>
        <dbReference type="Proteomes" id="UP000824469"/>
    </source>
</evidence>